<dbReference type="Gramene" id="ORUFI12G06280.1">
    <property type="protein sequence ID" value="ORUFI12G06280.1"/>
    <property type="gene ID" value="ORUFI12G06280"/>
</dbReference>
<evidence type="ECO:0008006" key="4">
    <source>
        <dbReference type="Google" id="ProtNLM"/>
    </source>
</evidence>
<dbReference type="AlphaFoldDB" id="A0A0E0REV4"/>
<dbReference type="PANTHER" id="PTHR10426">
    <property type="entry name" value="STRICTOSIDINE SYNTHASE-RELATED"/>
    <property type="match status" value="1"/>
</dbReference>
<sequence>MEMFERSGCSTSGPAAGEWRALTVNPFSLPRLLVLHRHPLRALPPWPFSATAAHPTSSPITPRTPMGYRPRRCWPSTPWLIRRSSRCMRCVGRGGGVCSPEKKLVVPESVCGRPLGLQFHHASGDLYVADAPPEGAGAQRAGREVVTTEAAGVPFNFLNGLDIDQRTSDIYFTDSSSTYWRRYPKLNQSSNIPTPQNTVSVLDLPMDPFQQNVSPALPPKPKRRAGKVILMDLERRRSASINKLSDGFMSPDPNLGVGKPRGKDRAKSTKKLKMLAQESGILLSLNPLPLELNDPNASDDEIDAPLADCSIRLLQQIGTEVCGMNREMVSAKALTAHAGTGSHPAAAS</sequence>
<proteinExistence type="predicted"/>
<protein>
    <recommendedName>
        <fullName evidence="4">Strictosidine synthase conserved region domain-containing protein</fullName>
    </recommendedName>
</protein>
<dbReference type="InterPro" id="IPR011042">
    <property type="entry name" value="6-blade_b-propeller_TolB-like"/>
</dbReference>
<organism evidence="2 3">
    <name type="scientific">Oryza rufipogon</name>
    <name type="common">Brownbeard rice</name>
    <name type="synonym">Asian wild rice</name>
    <dbReference type="NCBI Taxonomy" id="4529"/>
    <lineage>
        <taxon>Eukaryota</taxon>
        <taxon>Viridiplantae</taxon>
        <taxon>Streptophyta</taxon>
        <taxon>Embryophyta</taxon>
        <taxon>Tracheophyta</taxon>
        <taxon>Spermatophyta</taxon>
        <taxon>Magnoliopsida</taxon>
        <taxon>Liliopsida</taxon>
        <taxon>Poales</taxon>
        <taxon>Poaceae</taxon>
        <taxon>BOP clade</taxon>
        <taxon>Oryzoideae</taxon>
        <taxon>Oryzeae</taxon>
        <taxon>Oryzinae</taxon>
        <taxon>Oryza</taxon>
    </lineage>
</organism>
<dbReference type="Gene3D" id="2.120.10.30">
    <property type="entry name" value="TolB, C-terminal domain"/>
    <property type="match status" value="1"/>
</dbReference>
<dbReference type="SUPFAM" id="SSF63829">
    <property type="entry name" value="Calcium-dependent phosphotriesterase"/>
    <property type="match status" value="1"/>
</dbReference>
<evidence type="ECO:0000256" key="1">
    <source>
        <dbReference type="SAM" id="MobiDB-lite"/>
    </source>
</evidence>
<reference evidence="2" key="2">
    <citation type="submission" date="2015-06" db="UniProtKB">
        <authorList>
            <consortium name="EnsemblPlants"/>
        </authorList>
    </citation>
    <scope>IDENTIFICATION</scope>
</reference>
<dbReference type="Proteomes" id="UP000008022">
    <property type="component" value="Unassembled WGS sequence"/>
</dbReference>
<keyword evidence="3" id="KW-1185">Reference proteome</keyword>
<evidence type="ECO:0000313" key="2">
    <source>
        <dbReference type="EnsemblPlants" id="ORUFI12G06280.1"/>
    </source>
</evidence>
<dbReference type="GO" id="GO:0012505">
    <property type="term" value="C:endomembrane system"/>
    <property type="evidence" value="ECO:0007669"/>
    <property type="project" value="TreeGrafter"/>
</dbReference>
<name>A0A0E0REV4_ORYRU</name>
<accession>A0A0E0REV4</accession>
<evidence type="ECO:0000313" key="3">
    <source>
        <dbReference type="Proteomes" id="UP000008022"/>
    </source>
</evidence>
<dbReference type="EnsemblPlants" id="ORUFI12G06280.1">
    <property type="protein sequence ID" value="ORUFI12G06280.1"/>
    <property type="gene ID" value="ORUFI12G06280"/>
</dbReference>
<reference evidence="3" key="1">
    <citation type="submission" date="2013-06" db="EMBL/GenBank/DDBJ databases">
        <authorList>
            <person name="Zhao Q."/>
        </authorList>
    </citation>
    <scope>NUCLEOTIDE SEQUENCE</scope>
    <source>
        <strain evidence="3">cv. W1943</strain>
    </source>
</reference>
<dbReference type="eggNOG" id="KOG1520">
    <property type="taxonomic scope" value="Eukaryota"/>
</dbReference>
<dbReference type="GO" id="GO:0016787">
    <property type="term" value="F:hydrolase activity"/>
    <property type="evidence" value="ECO:0007669"/>
    <property type="project" value="TreeGrafter"/>
</dbReference>
<feature type="region of interest" description="Disordered" evidence="1">
    <location>
        <begin position="243"/>
        <end position="264"/>
    </location>
</feature>
<dbReference type="PANTHER" id="PTHR10426:SF31">
    <property type="entry name" value="STRICTOSIDINE SYNTHASE 3"/>
    <property type="match status" value="1"/>
</dbReference>
<dbReference type="HOGENOM" id="CLU_797835_0_0_1"/>
<dbReference type="STRING" id="4529.A0A0E0REV4"/>